<dbReference type="Proteomes" id="UP000595362">
    <property type="component" value="Chromosome"/>
</dbReference>
<keyword evidence="4" id="KW-1003">Cell membrane</keyword>
<evidence type="ECO:0000256" key="3">
    <source>
        <dbReference type="ARBA" id="ARBA00022448"/>
    </source>
</evidence>
<keyword evidence="6 8" id="KW-1133">Transmembrane helix</keyword>
<feature type="transmembrane region" description="Helical" evidence="8">
    <location>
        <begin position="85"/>
        <end position="103"/>
    </location>
</feature>
<evidence type="ECO:0000256" key="5">
    <source>
        <dbReference type="ARBA" id="ARBA00022692"/>
    </source>
</evidence>
<name>A0A7T5R0K3_9BACT</name>
<comment type="similarity">
    <text evidence="2">Belongs to the tellurite-resistance/dicarboxylate transporter (TDT) family.</text>
</comment>
<feature type="transmembrane region" description="Helical" evidence="8">
    <location>
        <begin position="147"/>
        <end position="167"/>
    </location>
</feature>
<feature type="transmembrane region" description="Helical" evidence="8">
    <location>
        <begin position="47"/>
        <end position="65"/>
    </location>
</feature>
<evidence type="ECO:0000313" key="9">
    <source>
        <dbReference type="EMBL" id="QQG35292.1"/>
    </source>
</evidence>
<evidence type="ECO:0000256" key="7">
    <source>
        <dbReference type="ARBA" id="ARBA00023136"/>
    </source>
</evidence>
<reference evidence="9 10" key="1">
    <citation type="submission" date="2020-07" db="EMBL/GenBank/DDBJ databases">
        <title>Huge and variable diversity of episymbiotic CPR bacteria and DPANN archaea in groundwater ecosystems.</title>
        <authorList>
            <person name="He C.Y."/>
            <person name="Keren R."/>
            <person name="Whittaker M."/>
            <person name="Farag I.F."/>
            <person name="Doudna J."/>
            <person name="Cate J.H.D."/>
            <person name="Banfield J.F."/>
        </authorList>
    </citation>
    <scope>NUCLEOTIDE SEQUENCE [LARGE SCALE GENOMIC DNA]</scope>
    <source>
        <strain evidence="9">NC_groundwater_70_Ag_B-0.1um_54_66</strain>
    </source>
</reference>
<evidence type="ECO:0000256" key="2">
    <source>
        <dbReference type="ARBA" id="ARBA00008566"/>
    </source>
</evidence>
<dbReference type="PANTHER" id="PTHR31686:SF1">
    <property type="entry name" value="SULFITE EFFLUX PUMP SSU1"/>
    <property type="match status" value="1"/>
</dbReference>
<evidence type="ECO:0000256" key="4">
    <source>
        <dbReference type="ARBA" id="ARBA00022475"/>
    </source>
</evidence>
<sequence>MEPKITASEYLKKRLGGLHPAYFALVMATGIVSIACHSLGLDALTRPLFLINIAAYGTLWALYLVRAVFFRAQFASDWLSHKRGFGFFTLVAATNVLGSQFFLLDNNVAAATGLWWLGLSLWAVCTYAIFVLLAVQAKKPPIEEGINGGWLVAVVATQSVCVLGSLLKPAMPGGSDFMLMFLLSFWLFGGMLYIWIISLIFYRYMFFRFEPSDLIPPYWINMGSVAISTLAGANLIVAVEGSSLADLIPFLKGFTALYWATATWWIPMLLILGVWRHGVRKFRFTYDPLYWGLVFPLGMYSVCTYKMSLIFDLAPLLVIAHVFLVAGISAWLLTFMSLMMRPLYALLLALHQAIPFSTRPSALSVHAPTHKGESNE</sequence>
<feature type="transmembrane region" description="Helical" evidence="8">
    <location>
        <begin position="218"/>
        <end position="237"/>
    </location>
</feature>
<evidence type="ECO:0000256" key="8">
    <source>
        <dbReference type="SAM" id="Phobius"/>
    </source>
</evidence>
<dbReference type="CDD" id="cd09319">
    <property type="entry name" value="TDT_like_1"/>
    <property type="match status" value="1"/>
</dbReference>
<dbReference type="Gene3D" id="1.50.10.150">
    <property type="entry name" value="Voltage-dependent anion channel"/>
    <property type="match status" value="1"/>
</dbReference>
<evidence type="ECO:0000313" key="10">
    <source>
        <dbReference type="Proteomes" id="UP000595362"/>
    </source>
</evidence>
<feature type="transmembrane region" description="Helical" evidence="8">
    <location>
        <begin position="313"/>
        <end position="333"/>
    </location>
</feature>
<dbReference type="Pfam" id="PF03595">
    <property type="entry name" value="SLAC1"/>
    <property type="match status" value="1"/>
</dbReference>
<feature type="transmembrane region" description="Helical" evidence="8">
    <location>
        <begin position="257"/>
        <end position="276"/>
    </location>
</feature>
<keyword evidence="7 8" id="KW-0472">Membrane</keyword>
<dbReference type="InterPro" id="IPR051629">
    <property type="entry name" value="Sulfite_efflux_TDT"/>
</dbReference>
<feature type="transmembrane region" description="Helical" evidence="8">
    <location>
        <begin position="179"/>
        <end position="206"/>
    </location>
</feature>
<dbReference type="InterPro" id="IPR004695">
    <property type="entry name" value="SLAC1/Mae1/Ssu1/TehA"/>
</dbReference>
<dbReference type="GO" id="GO:0005886">
    <property type="term" value="C:plasma membrane"/>
    <property type="evidence" value="ECO:0007669"/>
    <property type="project" value="UniProtKB-SubCell"/>
</dbReference>
<dbReference type="EMBL" id="CP066681">
    <property type="protein sequence ID" value="QQG35292.1"/>
    <property type="molecule type" value="Genomic_DNA"/>
</dbReference>
<feature type="transmembrane region" description="Helical" evidence="8">
    <location>
        <begin position="21"/>
        <end position="41"/>
    </location>
</feature>
<proteinExistence type="inferred from homology"/>
<dbReference type="GO" id="GO:0000319">
    <property type="term" value="F:sulfite transmembrane transporter activity"/>
    <property type="evidence" value="ECO:0007669"/>
    <property type="project" value="TreeGrafter"/>
</dbReference>
<dbReference type="PANTHER" id="PTHR31686">
    <property type="match status" value="1"/>
</dbReference>
<keyword evidence="5 8" id="KW-0812">Transmembrane</keyword>
<accession>A0A7T5R0K3</accession>
<evidence type="ECO:0000256" key="6">
    <source>
        <dbReference type="ARBA" id="ARBA00022989"/>
    </source>
</evidence>
<feature type="transmembrane region" description="Helical" evidence="8">
    <location>
        <begin position="288"/>
        <end position="307"/>
    </location>
</feature>
<protein>
    <submittedName>
        <fullName evidence="9">Tellurite resistance/C4-dicarboxylate transporter family protein</fullName>
    </submittedName>
</protein>
<keyword evidence="3" id="KW-0813">Transport</keyword>
<dbReference type="AlphaFoldDB" id="A0A7T5R0K3"/>
<gene>
    <name evidence="9" type="ORF">HYS17_06955</name>
</gene>
<organism evidence="9 10">
    <name type="scientific">Micavibrio aeruginosavorus</name>
    <dbReference type="NCBI Taxonomy" id="349221"/>
    <lineage>
        <taxon>Bacteria</taxon>
        <taxon>Pseudomonadati</taxon>
        <taxon>Bdellovibrionota</taxon>
        <taxon>Bdellovibrionia</taxon>
        <taxon>Bdellovibrionales</taxon>
        <taxon>Pseudobdellovibrionaceae</taxon>
        <taxon>Micavibrio</taxon>
    </lineage>
</organism>
<comment type="subcellular location">
    <subcellularLocation>
        <location evidence="1">Cell membrane</location>
        <topology evidence="1">Multi-pass membrane protein</topology>
    </subcellularLocation>
</comment>
<evidence type="ECO:0000256" key="1">
    <source>
        <dbReference type="ARBA" id="ARBA00004651"/>
    </source>
</evidence>
<feature type="transmembrane region" description="Helical" evidence="8">
    <location>
        <begin position="115"/>
        <end position="135"/>
    </location>
</feature>
<dbReference type="InterPro" id="IPR038665">
    <property type="entry name" value="Voltage-dep_anion_channel_sf"/>
</dbReference>